<dbReference type="Pfam" id="PF13416">
    <property type="entry name" value="SBP_bac_8"/>
    <property type="match status" value="1"/>
</dbReference>
<dbReference type="SUPFAM" id="SSF53850">
    <property type="entry name" value="Periplasmic binding protein-like II"/>
    <property type="match status" value="1"/>
</dbReference>
<dbReference type="EMBL" id="JAAFGS010000008">
    <property type="protein sequence ID" value="NGZ77319.1"/>
    <property type="molecule type" value="Genomic_DNA"/>
</dbReference>
<evidence type="ECO:0000256" key="1">
    <source>
        <dbReference type="ARBA" id="ARBA00008520"/>
    </source>
</evidence>
<keyword evidence="5" id="KW-0449">Lipoprotein</keyword>
<gene>
    <name evidence="7" type="ORF">GYN08_18675</name>
</gene>
<dbReference type="RefSeq" id="WP_166277502.1">
    <property type="nucleotide sequence ID" value="NZ_JAAFGS010000008.1"/>
</dbReference>
<reference evidence="7 8" key="1">
    <citation type="submission" date="2020-01" db="EMBL/GenBank/DDBJ databases">
        <title>Polyphasic characterisation and genomic insights into a novel alkali tolerant bacterium VR-M41.</title>
        <authorList>
            <person name="Vemuluri V.R."/>
        </authorList>
    </citation>
    <scope>NUCLEOTIDE SEQUENCE [LARGE SCALE GENOMIC DNA]</scope>
    <source>
        <strain evidence="7 8">VR-M41</strain>
    </source>
</reference>
<keyword evidence="8" id="KW-1185">Reference proteome</keyword>
<comment type="subcellular location">
    <subcellularLocation>
        <location evidence="5">Cell membrane</location>
        <topology evidence="5">Lipid-anchor</topology>
    </subcellularLocation>
</comment>
<keyword evidence="3 5" id="KW-0762">Sugar transport</keyword>
<feature type="signal peptide" evidence="5">
    <location>
        <begin position="1"/>
        <end position="24"/>
    </location>
</feature>
<evidence type="ECO:0000256" key="3">
    <source>
        <dbReference type="ARBA" id="ARBA00022597"/>
    </source>
</evidence>
<dbReference type="PROSITE" id="PS51257">
    <property type="entry name" value="PROKAR_LIPOPROTEIN"/>
    <property type="match status" value="1"/>
</dbReference>
<feature type="region of interest" description="Disordered" evidence="6">
    <location>
        <begin position="28"/>
        <end position="62"/>
    </location>
</feature>
<protein>
    <recommendedName>
        <fullName evidence="5">Maltodextrin-binding protein</fullName>
    </recommendedName>
</protein>
<keyword evidence="5" id="KW-1003">Cell membrane</keyword>
<keyword evidence="4 5" id="KW-0732">Signal</keyword>
<keyword evidence="5" id="KW-0472">Membrane</keyword>
<evidence type="ECO:0000256" key="2">
    <source>
        <dbReference type="ARBA" id="ARBA00022448"/>
    </source>
</evidence>
<proteinExistence type="inferred from homology"/>
<comment type="caution">
    <text evidence="7">The sequence shown here is derived from an EMBL/GenBank/DDBJ whole genome shotgun (WGS) entry which is preliminary data.</text>
</comment>
<evidence type="ECO:0000313" key="8">
    <source>
        <dbReference type="Proteomes" id="UP000800303"/>
    </source>
</evidence>
<organism evidence="7 8">
    <name type="scientific">Saccharibacillus alkalitolerans</name>
    <dbReference type="NCBI Taxonomy" id="2705290"/>
    <lineage>
        <taxon>Bacteria</taxon>
        <taxon>Bacillati</taxon>
        <taxon>Bacillota</taxon>
        <taxon>Bacilli</taxon>
        <taxon>Bacillales</taxon>
        <taxon>Paenibacillaceae</taxon>
        <taxon>Saccharibacillus</taxon>
    </lineage>
</organism>
<dbReference type="InterPro" id="IPR006059">
    <property type="entry name" value="SBP"/>
</dbReference>
<dbReference type="Gene3D" id="3.40.190.10">
    <property type="entry name" value="Periplasmic binding protein-like II"/>
    <property type="match status" value="2"/>
</dbReference>
<accession>A0ABX0FBI3</accession>
<feature type="chain" id="PRO_5045014189" description="Maltodextrin-binding protein" evidence="5">
    <location>
        <begin position="25"/>
        <end position="442"/>
    </location>
</feature>
<dbReference type="PRINTS" id="PR00181">
    <property type="entry name" value="MALTOSEBP"/>
</dbReference>
<dbReference type="InterPro" id="IPR006060">
    <property type="entry name" value="Maltose/Cyclodextrin-bd"/>
</dbReference>
<evidence type="ECO:0000256" key="5">
    <source>
        <dbReference type="RuleBase" id="RU365005"/>
    </source>
</evidence>
<evidence type="ECO:0000313" key="7">
    <source>
        <dbReference type="EMBL" id="NGZ77319.1"/>
    </source>
</evidence>
<keyword evidence="2 5" id="KW-0813">Transport</keyword>
<evidence type="ECO:0000256" key="6">
    <source>
        <dbReference type="SAM" id="MobiDB-lite"/>
    </source>
</evidence>
<evidence type="ECO:0000256" key="4">
    <source>
        <dbReference type="ARBA" id="ARBA00022729"/>
    </source>
</evidence>
<dbReference type="CDD" id="cd13586">
    <property type="entry name" value="PBP2_Maltose_binding_like"/>
    <property type="match status" value="1"/>
</dbReference>
<comment type="similarity">
    <text evidence="1 5">Belongs to the bacterial solute-binding protein 1 family.</text>
</comment>
<dbReference type="PANTHER" id="PTHR30061">
    <property type="entry name" value="MALTOSE-BINDING PERIPLASMIC PROTEIN"/>
    <property type="match status" value="1"/>
</dbReference>
<name>A0ABX0FBI3_9BACL</name>
<dbReference type="Proteomes" id="UP000800303">
    <property type="component" value="Unassembled WGS sequence"/>
</dbReference>
<feature type="compositionally biased region" description="Low complexity" evidence="6">
    <location>
        <begin position="31"/>
        <end position="55"/>
    </location>
</feature>
<dbReference type="PANTHER" id="PTHR30061:SF50">
    <property type="entry name" value="MALTOSE_MALTODEXTRIN-BINDING PERIPLASMIC PROTEIN"/>
    <property type="match status" value="1"/>
</dbReference>
<sequence>MRGTRKWGILIVALIMALMVTACGGGGGSSTNGASTDKGTASTDTGTAADPAAQPAEDEELVPEEGAVLKVWDSGDQKAFIEEQAAAFEKEYGVKIEFSELGADKTMSQMVTDGPAGVGADVFTGLHDQVGQGASAGILMPNDWFEEETRADNSELAVNALTYDGILYGYPKSVETTAVFYNKDLLPEVPADWDGVRKFADTFNDAAANKYAIMWEVANGYYAFPFFGGYGSYIFGQDGTDPTDIGLNNEQGIEAAKFIQSLHDILPLKTSDINGDIKKSLFGDKKLAMNISGPWDVASLKESTPNLGVALYPKLPNGKDMTPFSGVKSYYVSAYTKYPNAAKLWAHFASSAESQQKNFEMTGSLPSNKSAAESDAVKNDPIATVFLQQFEKSVPMPSIPAIAQYWSPMEAAISTIWNDGKDPKAAMDNMVSQMKSNITTGQ</sequence>